<reference evidence="2 3" key="1">
    <citation type="journal article" date="2024" name="Plant Biotechnol. J.">
        <title>Dendrobium thyrsiflorum genome and its molecular insights into genes involved in important horticultural traits.</title>
        <authorList>
            <person name="Chen B."/>
            <person name="Wang J.Y."/>
            <person name="Zheng P.J."/>
            <person name="Li K.L."/>
            <person name="Liang Y.M."/>
            <person name="Chen X.F."/>
            <person name="Zhang C."/>
            <person name="Zhao X."/>
            <person name="He X."/>
            <person name="Zhang G.Q."/>
            <person name="Liu Z.J."/>
            <person name="Xu Q."/>
        </authorList>
    </citation>
    <scope>NUCLEOTIDE SEQUENCE [LARGE SCALE GENOMIC DNA]</scope>
    <source>
        <strain evidence="2">GZMU011</strain>
    </source>
</reference>
<proteinExistence type="predicted"/>
<keyword evidence="3" id="KW-1185">Reference proteome</keyword>
<keyword evidence="1" id="KW-0472">Membrane</keyword>
<sequence>MVPEITPICHSPLIYFGIPPSTSLYISIFSFFFIVPHDHQRMPQMATAANRRCFLDMSIGGLLEGRIVVELNAAVAPERPRILGPLHRGKGNRVYDFTVSLKVL</sequence>
<dbReference type="Proteomes" id="UP001552299">
    <property type="component" value="Unassembled WGS sequence"/>
</dbReference>
<comment type="caution">
    <text evidence="2">The sequence shown here is derived from an EMBL/GenBank/DDBJ whole genome shotgun (WGS) entry which is preliminary data.</text>
</comment>
<feature type="transmembrane region" description="Helical" evidence="1">
    <location>
        <begin position="12"/>
        <end position="35"/>
    </location>
</feature>
<keyword evidence="1" id="KW-1133">Transmembrane helix</keyword>
<dbReference type="AlphaFoldDB" id="A0ABD0UGW3"/>
<evidence type="ECO:0000313" key="3">
    <source>
        <dbReference type="Proteomes" id="UP001552299"/>
    </source>
</evidence>
<evidence type="ECO:0000256" key="1">
    <source>
        <dbReference type="SAM" id="Phobius"/>
    </source>
</evidence>
<organism evidence="2 3">
    <name type="scientific">Dendrobium thyrsiflorum</name>
    <name type="common">Pinecone-like raceme dendrobium</name>
    <name type="synonym">Orchid</name>
    <dbReference type="NCBI Taxonomy" id="117978"/>
    <lineage>
        <taxon>Eukaryota</taxon>
        <taxon>Viridiplantae</taxon>
        <taxon>Streptophyta</taxon>
        <taxon>Embryophyta</taxon>
        <taxon>Tracheophyta</taxon>
        <taxon>Spermatophyta</taxon>
        <taxon>Magnoliopsida</taxon>
        <taxon>Liliopsida</taxon>
        <taxon>Asparagales</taxon>
        <taxon>Orchidaceae</taxon>
        <taxon>Epidendroideae</taxon>
        <taxon>Malaxideae</taxon>
        <taxon>Dendrobiinae</taxon>
        <taxon>Dendrobium</taxon>
    </lineage>
</organism>
<gene>
    <name evidence="2" type="ORF">M5K25_017839</name>
</gene>
<protein>
    <submittedName>
        <fullName evidence="2">Uncharacterized protein</fullName>
    </submittedName>
</protein>
<accession>A0ABD0UGW3</accession>
<keyword evidence="1" id="KW-0812">Transmembrane</keyword>
<dbReference type="EMBL" id="JANQDX010000014">
    <property type="protein sequence ID" value="KAL0911903.1"/>
    <property type="molecule type" value="Genomic_DNA"/>
</dbReference>
<name>A0ABD0UGW3_DENTH</name>
<evidence type="ECO:0000313" key="2">
    <source>
        <dbReference type="EMBL" id="KAL0911903.1"/>
    </source>
</evidence>